<dbReference type="Proteomes" id="UP000199322">
    <property type="component" value="Unassembled WGS sequence"/>
</dbReference>
<protein>
    <recommendedName>
        <fullName evidence="3">FeoB-associated Cys-rich membrane protein</fullName>
    </recommendedName>
</protein>
<proteinExistence type="predicted"/>
<evidence type="ECO:0000313" key="2">
    <source>
        <dbReference type="Proteomes" id="UP000199322"/>
    </source>
</evidence>
<dbReference type="AlphaFoldDB" id="A0A1G6PVM5"/>
<dbReference type="RefSeq" id="WP_176759896.1">
    <property type="nucleotide sequence ID" value="NZ_FMYV01000009.1"/>
</dbReference>
<name>A0A1G6PVM5_9BACT</name>
<organism evidence="1 2">
    <name type="scientific">Geotoga petraea</name>
    <dbReference type="NCBI Taxonomy" id="28234"/>
    <lineage>
        <taxon>Bacteria</taxon>
        <taxon>Thermotogati</taxon>
        <taxon>Thermotogota</taxon>
        <taxon>Thermotogae</taxon>
        <taxon>Petrotogales</taxon>
        <taxon>Petrotogaceae</taxon>
        <taxon>Geotoga</taxon>
    </lineage>
</organism>
<sequence>MDIFISVLILGIAGYLVYRFLFKKKGKSCCSTNLEETE</sequence>
<dbReference type="EMBL" id="FMYV01000009">
    <property type="protein sequence ID" value="SDC84262.1"/>
    <property type="molecule type" value="Genomic_DNA"/>
</dbReference>
<evidence type="ECO:0000313" key="1">
    <source>
        <dbReference type="EMBL" id="SDC84262.1"/>
    </source>
</evidence>
<evidence type="ECO:0008006" key="3">
    <source>
        <dbReference type="Google" id="ProtNLM"/>
    </source>
</evidence>
<gene>
    <name evidence="1" type="ORF">SAMN04488588_1918</name>
</gene>
<dbReference type="STRING" id="28234.SAMN04488588_1918"/>
<accession>A0A1G6PVM5</accession>
<keyword evidence="2" id="KW-1185">Reference proteome</keyword>
<reference evidence="1 2" key="1">
    <citation type="submission" date="2016-10" db="EMBL/GenBank/DDBJ databases">
        <authorList>
            <person name="de Groot N.N."/>
        </authorList>
    </citation>
    <scope>NUCLEOTIDE SEQUENCE [LARGE SCALE GENOMIC DNA]</scope>
    <source>
        <strain evidence="1 2">WG14</strain>
    </source>
</reference>